<dbReference type="PANTHER" id="PTHR31263:SF0">
    <property type="entry name" value="CELLULASE FAMILY PROTEIN (AFU_ORTHOLOGUE AFUA_5G14560)"/>
    <property type="match status" value="1"/>
</dbReference>
<dbReference type="GO" id="GO:0004553">
    <property type="term" value="F:hydrolase activity, hydrolyzing O-glycosyl compounds"/>
    <property type="evidence" value="ECO:0007669"/>
    <property type="project" value="InterPro"/>
</dbReference>
<accession>A0A484FL82</accession>
<keyword evidence="2 4" id="KW-0378">Hydrolase</keyword>
<reference evidence="7" key="1">
    <citation type="journal article" date="2013" name="New Phytol.">
        <title>Comparative genomic and transcriptomic analyses reveal the hemibiotrophic stage shift of Colletotrichum fungi.</title>
        <authorList>
            <person name="Gan P."/>
            <person name="Ikeda K."/>
            <person name="Irieda H."/>
            <person name="Narusaka M."/>
            <person name="O'Connell R.J."/>
            <person name="Narusaka Y."/>
            <person name="Takano Y."/>
            <person name="Kubo Y."/>
            <person name="Shirasu K."/>
        </authorList>
    </citation>
    <scope>NUCLEOTIDE SEQUENCE [LARGE SCALE GENOMIC DNA]</scope>
    <source>
        <strain evidence="7">104-T / ATCC 96160 / CBS 514.97 / LARS 414 / MAFF 240422</strain>
    </source>
</reference>
<comment type="similarity">
    <text evidence="1 4">Belongs to the glycosyl hydrolase 5 (cellulase A) family.</text>
</comment>
<evidence type="ECO:0000256" key="1">
    <source>
        <dbReference type="ARBA" id="ARBA00005641"/>
    </source>
</evidence>
<dbReference type="AlphaFoldDB" id="A0A484FL82"/>
<gene>
    <name evidence="6" type="primary">GH5FP-3</name>
    <name evidence="6" type="ORF">Cob_v008719</name>
</gene>
<comment type="caution">
    <text evidence="6">The sequence shown here is derived from an EMBL/GenBank/DDBJ whole genome shotgun (WGS) entry which is preliminary data.</text>
</comment>
<dbReference type="PANTHER" id="PTHR31263">
    <property type="entry name" value="CELLULASE FAMILY PROTEIN (AFU_ORTHOLOGUE AFUA_5G14560)"/>
    <property type="match status" value="1"/>
</dbReference>
<evidence type="ECO:0000256" key="3">
    <source>
        <dbReference type="ARBA" id="ARBA00023295"/>
    </source>
</evidence>
<dbReference type="InterPro" id="IPR001547">
    <property type="entry name" value="Glyco_hydro_5"/>
</dbReference>
<dbReference type="Gene3D" id="3.20.20.80">
    <property type="entry name" value="Glycosidases"/>
    <property type="match status" value="1"/>
</dbReference>
<feature type="domain" description="Glycoside hydrolase family 5" evidence="5">
    <location>
        <begin position="95"/>
        <end position="402"/>
    </location>
</feature>
<name>A0A484FL82_COLOR</name>
<evidence type="ECO:0000313" key="7">
    <source>
        <dbReference type="Proteomes" id="UP000014480"/>
    </source>
</evidence>
<dbReference type="SUPFAM" id="SSF51445">
    <property type="entry name" value="(Trans)glycosidases"/>
    <property type="match status" value="1"/>
</dbReference>
<keyword evidence="3 4" id="KW-0326">Glycosidase</keyword>
<evidence type="ECO:0000313" key="6">
    <source>
        <dbReference type="EMBL" id="TDZ18638.1"/>
    </source>
</evidence>
<dbReference type="Pfam" id="PF00150">
    <property type="entry name" value="Cellulase"/>
    <property type="match status" value="1"/>
</dbReference>
<dbReference type="InterPro" id="IPR017853">
    <property type="entry name" value="GH"/>
</dbReference>
<dbReference type="GO" id="GO:0000272">
    <property type="term" value="P:polysaccharide catabolic process"/>
    <property type="evidence" value="ECO:0007669"/>
    <property type="project" value="InterPro"/>
</dbReference>
<dbReference type="EMBL" id="AMCV02000023">
    <property type="protein sequence ID" value="TDZ18638.1"/>
    <property type="molecule type" value="Genomic_DNA"/>
</dbReference>
<evidence type="ECO:0000256" key="4">
    <source>
        <dbReference type="RuleBase" id="RU361153"/>
    </source>
</evidence>
<organism evidence="6 7">
    <name type="scientific">Colletotrichum orbiculare (strain 104-T / ATCC 96160 / CBS 514.97 / LARS 414 / MAFF 240422)</name>
    <name type="common">Cucumber anthracnose fungus</name>
    <name type="synonym">Colletotrichum lagenarium</name>
    <dbReference type="NCBI Taxonomy" id="1213857"/>
    <lineage>
        <taxon>Eukaryota</taxon>
        <taxon>Fungi</taxon>
        <taxon>Dikarya</taxon>
        <taxon>Ascomycota</taxon>
        <taxon>Pezizomycotina</taxon>
        <taxon>Sordariomycetes</taxon>
        <taxon>Hypocreomycetidae</taxon>
        <taxon>Glomerellales</taxon>
        <taxon>Glomerellaceae</taxon>
        <taxon>Colletotrichum</taxon>
        <taxon>Colletotrichum orbiculare species complex</taxon>
    </lineage>
</organism>
<protein>
    <submittedName>
        <fullName evidence="6">Glycosyl hydrolase 5 family protein</fullName>
    </submittedName>
</protein>
<reference evidence="7" key="2">
    <citation type="journal article" date="2019" name="Mol. Plant Microbe Interact.">
        <title>Genome sequence resources for four phytopathogenic fungi from the Colletotrichum orbiculare species complex.</title>
        <authorList>
            <person name="Gan P."/>
            <person name="Tsushima A."/>
            <person name="Narusaka M."/>
            <person name="Narusaka Y."/>
            <person name="Takano Y."/>
            <person name="Kubo Y."/>
            <person name="Shirasu K."/>
        </authorList>
    </citation>
    <scope>GENOME REANNOTATION</scope>
    <source>
        <strain evidence="7">104-T / ATCC 96160 / CBS 514.97 / LARS 414 / MAFF 240422</strain>
    </source>
</reference>
<proteinExistence type="inferred from homology"/>
<keyword evidence="7" id="KW-1185">Reference proteome</keyword>
<dbReference type="OrthoDB" id="442731at2759"/>
<sequence length="447" mass="50765">MPFTLGRRWRFQSAAHLMIQSALNRNAFQLDFDYAVSQDSTFLAAEHVLGQKQHTPLFASGRWITDSSSKRVKLRCINWAGHMEVNLPEGLHKQPVEYLADWIHQEGFNCVRLTFSTDHAMNPDVKIRQSFVLGAKAAAVSESEMLKLYDQALQKNPFLADPNMTQRDVFARVVDVLWERSVMTVLDNHVSKASWCCDLDDGNGWWRDARIYWPANSRYFDTDLWLAGLQRISLWAKTRPGVVAISMRNELRATWTQIPFAADQWYSYVARGAEAIHEANPDVLVIVGGLNSATDFSPLRTKALDTSAWKTKNVWEAHSYSFTVTTPNFGDCNVEKAQYGTLFGFVLEQHKRYTGPLFLSEFGVGMVGGPQDGLSVVDHAYLTCLVGYLEGNDADWALWAIQGTYYVRNKVLDFDETWGVMDREWNGWRNPAVKRLLGNIFSVTQGP</sequence>
<evidence type="ECO:0000256" key="2">
    <source>
        <dbReference type="ARBA" id="ARBA00022801"/>
    </source>
</evidence>
<dbReference type="STRING" id="1213857.A0A484FL82"/>
<evidence type="ECO:0000259" key="5">
    <source>
        <dbReference type="Pfam" id="PF00150"/>
    </source>
</evidence>
<dbReference type="Proteomes" id="UP000014480">
    <property type="component" value="Unassembled WGS sequence"/>
</dbReference>